<evidence type="ECO:0000313" key="2">
    <source>
        <dbReference type="EMBL" id="ACU23137.1"/>
    </source>
</evidence>
<protein>
    <submittedName>
        <fullName evidence="2">Uncharacterized protein</fullName>
    </submittedName>
</protein>
<sequence length="50" mass="5584">MILSLRESLQNCKDMLATCQNELEAAKSEIQKWHSSFQNEPFISAGTTPG</sequence>
<proteinExistence type="evidence at transcript level"/>
<accession>C6TJP7</accession>
<evidence type="ECO:0000256" key="1">
    <source>
        <dbReference type="SAM" id="Coils"/>
    </source>
</evidence>
<feature type="coiled-coil region" evidence="1">
    <location>
        <begin position="9"/>
        <end position="36"/>
    </location>
</feature>
<reference evidence="2" key="1">
    <citation type="submission" date="2009-08" db="EMBL/GenBank/DDBJ databases">
        <authorList>
            <person name="Cheung F."/>
            <person name="Xiao Y."/>
            <person name="Chan A."/>
            <person name="Moskal W."/>
            <person name="Town C.D."/>
        </authorList>
    </citation>
    <scope>NUCLEOTIDE SEQUENCE</scope>
</reference>
<name>C6TJP7_SOYBN</name>
<dbReference type="EMBL" id="BT097896">
    <property type="protein sequence ID" value="ACU23137.1"/>
    <property type="molecule type" value="mRNA"/>
</dbReference>
<dbReference type="AlphaFoldDB" id="C6TJP7"/>
<organism evidence="2">
    <name type="scientific">Glycine max</name>
    <name type="common">Soybean</name>
    <name type="synonym">Glycine hispida</name>
    <dbReference type="NCBI Taxonomy" id="3847"/>
    <lineage>
        <taxon>Eukaryota</taxon>
        <taxon>Viridiplantae</taxon>
        <taxon>Streptophyta</taxon>
        <taxon>Embryophyta</taxon>
        <taxon>Tracheophyta</taxon>
        <taxon>Spermatophyta</taxon>
        <taxon>Magnoliopsida</taxon>
        <taxon>eudicotyledons</taxon>
        <taxon>Gunneridae</taxon>
        <taxon>Pentapetalae</taxon>
        <taxon>rosids</taxon>
        <taxon>fabids</taxon>
        <taxon>Fabales</taxon>
        <taxon>Fabaceae</taxon>
        <taxon>Papilionoideae</taxon>
        <taxon>50 kb inversion clade</taxon>
        <taxon>NPAAA clade</taxon>
        <taxon>indigoferoid/millettioid clade</taxon>
        <taxon>Phaseoleae</taxon>
        <taxon>Glycine</taxon>
        <taxon>Glycine subgen. Soja</taxon>
    </lineage>
</organism>
<keyword evidence="1" id="KW-0175">Coiled coil</keyword>